<name>A0A9Q1G9D3_SYNKA</name>
<dbReference type="Pfam" id="PF01019">
    <property type="entry name" value="G_glu_transpept"/>
    <property type="match status" value="1"/>
</dbReference>
<dbReference type="EMBL" id="JAINUF010000001">
    <property type="protein sequence ID" value="KAJ8379463.1"/>
    <property type="molecule type" value="Genomic_DNA"/>
</dbReference>
<dbReference type="PRINTS" id="PR01210">
    <property type="entry name" value="GGTRANSPTASE"/>
</dbReference>
<feature type="binding site" evidence="3">
    <location>
        <begin position="398"/>
        <end position="399"/>
    </location>
    <ligand>
        <name>L-glutamate</name>
        <dbReference type="ChEBI" id="CHEBI:29985"/>
    </ligand>
</feature>
<dbReference type="AlphaFoldDB" id="A0A9Q1G9D3"/>
<dbReference type="Gene3D" id="1.10.246.130">
    <property type="match status" value="1"/>
</dbReference>
<dbReference type="GO" id="GO:0002951">
    <property type="term" value="F:leukotriene-C(4) hydrolase"/>
    <property type="evidence" value="ECO:0007669"/>
    <property type="project" value="TreeGrafter"/>
</dbReference>
<feature type="active site" description="Nucleophile" evidence="2">
    <location>
        <position position="340"/>
    </location>
</feature>
<dbReference type="FunFam" id="1.10.246.130:FF:000001">
    <property type="entry name" value="Gamma-glutamyltransferase 5 isoform 1"/>
    <property type="match status" value="1"/>
</dbReference>
<feature type="binding site" evidence="3">
    <location>
        <position position="68"/>
    </location>
    <ligand>
        <name>L-glutamate</name>
        <dbReference type="ChEBI" id="CHEBI:29985"/>
    </ligand>
</feature>
<dbReference type="InterPro" id="IPR043137">
    <property type="entry name" value="GGT_ssub_C"/>
</dbReference>
<dbReference type="GO" id="GO:0006954">
    <property type="term" value="P:inflammatory response"/>
    <property type="evidence" value="ECO:0007669"/>
    <property type="project" value="TreeGrafter"/>
</dbReference>
<proteinExistence type="inferred from homology"/>
<reference evidence="4" key="1">
    <citation type="journal article" date="2023" name="Science">
        <title>Genome structures resolve the early diversification of teleost fishes.</title>
        <authorList>
            <person name="Parey E."/>
            <person name="Louis A."/>
            <person name="Montfort J."/>
            <person name="Bouchez O."/>
            <person name="Roques C."/>
            <person name="Iampietro C."/>
            <person name="Lluch J."/>
            <person name="Castinel A."/>
            <person name="Donnadieu C."/>
            <person name="Desvignes T."/>
            <person name="Floi Bucao C."/>
            <person name="Jouanno E."/>
            <person name="Wen M."/>
            <person name="Mejri S."/>
            <person name="Dirks R."/>
            <person name="Jansen H."/>
            <person name="Henkel C."/>
            <person name="Chen W.J."/>
            <person name="Zahm M."/>
            <person name="Cabau C."/>
            <person name="Klopp C."/>
            <person name="Thompson A.W."/>
            <person name="Robinson-Rechavi M."/>
            <person name="Braasch I."/>
            <person name="Lecointre G."/>
            <person name="Bobe J."/>
            <person name="Postlethwait J.H."/>
            <person name="Berthelot C."/>
            <person name="Roest Crollius H."/>
            <person name="Guiguen Y."/>
        </authorList>
    </citation>
    <scope>NUCLEOTIDE SEQUENCE</scope>
    <source>
        <strain evidence="4">WJC10195</strain>
    </source>
</reference>
<protein>
    <recommendedName>
        <fullName evidence="6">Gamma-glutamyltransferase 5</fullName>
    </recommendedName>
</protein>
<feature type="binding site" evidence="3">
    <location>
        <position position="382"/>
    </location>
    <ligand>
        <name>L-glutamate</name>
        <dbReference type="ChEBI" id="CHEBI:29985"/>
    </ligand>
</feature>
<dbReference type="InterPro" id="IPR000101">
    <property type="entry name" value="GGT_peptidase"/>
</dbReference>
<feature type="binding site" evidence="3">
    <location>
        <position position="421"/>
    </location>
    <ligand>
        <name>L-glutamate</name>
        <dbReference type="ChEBI" id="CHEBI:29985"/>
    </ligand>
</feature>
<dbReference type="PANTHER" id="PTHR11686">
    <property type="entry name" value="GAMMA GLUTAMYL TRANSPEPTIDASE"/>
    <property type="match status" value="1"/>
</dbReference>
<evidence type="ECO:0000256" key="3">
    <source>
        <dbReference type="PIRSR" id="PIRSR600101-2"/>
    </source>
</evidence>
<evidence type="ECO:0000313" key="4">
    <source>
        <dbReference type="EMBL" id="KAJ8379463.1"/>
    </source>
</evidence>
<feature type="binding site" evidence="3">
    <location>
        <begin position="358"/>
        <end position="360"/>
    </location>
    <ligand>
        <name>L-glutamate</name>
        <dbReference type="ChEBI" id="CHEBI:29985"/>
    </ligand>
</feature>
<keyword evidence="5" id="KW-1185">Reference proteome</keyword>
<gene>
    <name evidence="4" type="ORF">SKAU_G00002410</name>
</gene>
<organism evidence="4 5">
    <name type="scientific">Synaphobranchus kaupii</name>
    <name type="common">Kaup's arrowtooth eel</name>
    <dbReference type="NCBI Taxonomy" id="118154"/>
    <lineage>
        <taxon>Eukaryota</taxon>
        <taxon>Metazoa</taxon>
        <taxon>Chordata</taxon>
        <taxon>Craniata</taxon>
        <taxon>Vertebrata</taxon>
        <taxon>Euteleostomi</taxon>
        <taxon>Actinopterygii</taxon>
        <taxon>Neopterygii</taxon>
        <taxon>Teleostei</taxon>
        <taxon>Anguilliformes</taxon>
        <taxon>Synaphobranchidae</taxon>
        <taxon>Synaphobranchus</taxon>
    </lineage>
</organism>
<dbReference type="GO" id="GO:0006751">
    <property type="term" value="P:glutathione catabolic process"/>
    <property type="evidence" value="ECO:0007669"/>
    <property type="project" value="InterPro"/>
</dbReference>
<dbReference type="InterPro" id="IPR029055">
    <property type="entry name" value="Ntn_hydrolases_N"/>
</dbReference>
<comment type="caution">
    <text evidence="4">The sequence shown here is derived from an EMBL/GenBank/DDBJ whole genome shotgun (WGS) entry which is preliminary data.</text>
</comment>
<accession>A0A9Q1G9D3</accession>
<dbReference type="Gene3D" id="3.60.20.40">
    <property type="match status" value="1"/>
</dbReference>
<evidence type="ECO:0008006" key="6">
    <source>
        <dbReference type="Google" id="ProtNLM"/>
    </source>
</evidence>
<dbReference type="SUPFAM" id="SSF56235">
    <property type="entry name" value="N-terminal nucleophile aminohydrolases (Ntn hydrolases)"/>
    <property type="match status" value="1"/>
</dbReference>
<dbReference type="GO" id="GO:1901750">
    <property type="term" value="P:leukotriene D4 biosynthetic process"/>
    <property type="evidence" value="ECO:0007669"/>
    <property type="project" value="TreeGrafter"/>
</dbReference>
<dbReference type="InterPro" id="IPR043138">
    <property type="entry name" value="GGT_lsub"/>
</dbReference>
<dbReference type="GO" id="GO:0036374">
    <property type="term" value="F:glutathione hydrolase activity"/>
    <property type="evidence" value="ECO:0007669"/>
    <property type="project" value="InterPro"/>
</dbReference>
<dbReference type="Proteomes" id="UP001152622">
    <property type="component" value="Chromosome 1"/>
</dbReference>
<evidence type="ECO:0000256" key="1">
    <source>
        <dbReference type="ARBA" id="ARBA00009381"/>
    </source>
</evidence>
<evidence type="ECO:0000256" key="2">
    <source>
        <dbReference type="PIRSR" id="PIRSR600101-1"/>
    </source>
</evidence>
<sequence>MHAAVSADSETCSKIGRGILQRGGSAVDGAIATLLCTTLINPQSMGLGGGSIFTVRERNGKVKVINSRETVPRVFKPDLMEECSSPQLIRESEWIGVPGEIRGYEEAHRLYGRLPWEELFLPSIQLAREGVPMCPALSRLLHLKQTCATASLLQQFFCYQNATVLNIGETMKFDKLSNTMEIIAKQGADAFYTGEIAQALIEDVQEAGGTLTLEDLKSYKVKVTDAWTVPLGDYTMYIPPPPAGGAIVGFILNVMKGYNLSPVSMEGNQKILTYHRFAEATKFANGLRKITRDPDFNVNMGASRMITEEFADRVRAMISSSHTHNSSYYNLTSSWDSPGTTHLSVLDEDGTAVSVTSTINHVFGSKVYSPNTGVILNSQLRDFCGKADHISTGERPPSSLAPVVLYSKSRQKILVIGAAGGSMITTSLSLTLMNHLWFGKDLEEAISTPVVFVNSKNALNFEPRFDKTVVDALKDLGHNVKDPKFFYNVVNAVVKKGSCINAVSDARKFGKAAGY</sequence>
<dbReference type="FunFam" id="3.60.20.40:FF:000011">
    <property type="entry name" value="Gamma-glutamyltransferase 5a"/>
    <property type="match status" value="1"/>
</dbReference>
<evidence type="ECO:0000313" key="5">
    <source>
        <dbReference type="Proteomes" id="UP001152622"/>
    </source>
</evidence>
<dbReference type="PANTHER" id="PTHR11686:SF19">
    <property type="entry name" value="GLUTATHIONE HYDROLASE 5 PROENZYME"/>
    <property type="match status" value="1"/>
</dbReference>
<comment type="similarity">
    <text evidence="1">Belongs to the gamma-glutamyltransferase family.</text>
</comment>
<dbReference type="OrthoDB" id="1081007at2759"/>
<dbReference type="GO" id="GO:0005886">
    <property type="term" value="C:plasma membrane"/>
    <property type="evidence" value="ECO:0007669"/>
    <property type="project" value="TreeGrafter"/>
</dbReference>